<keyword evidence="1" id="KW-0472">Membrane</keyword>
<gene>
    <name evidence="2" type="ORF">DV706_13690</name>
</gene>
<dbReference type="KEGG" id="nbg:DV706_13690"/>
<dbReference type="RefSeq" id="WP_006065626.1">
    <property type="nucleotide sequence ID" value="NZ_CP031305.1"/>
</dbReference>
<keyword evidence="1" id="KW-1133">Transmembrane helix</keyword>
<protein>
    <submittedName>
        <fullName evidence="2">Uncharacterized protein</fullName>
    </submittedName>
</protein>
<organism evidence="2 3">
    <name type="scientific">Natronorubrum bangense</name>
    <dbReference type="NCBI Taxonomy" id="61858"/>
    <lineage>
        <taxon>Archaea</taxon>
        <taxon>Methanobacteriati</taxon>
        <taxon>Methanobacteriota</taxon>
        <taxon>Stenosarchaea group</taxon>
        <taxon>Halobacteria</taxon>
        <taxon>Halobacteriales</taxon>
        <taxon>Natrialbaceae</taxon>
        <taxon>Natronorubrum</taxon>
    </lineage>
</organism>
<dbReference type="GeneID" id="39852319"/>
<sequence length="84" mass="8689">MANETDMDTEPSDEPEYTVGRSVVRDAIFDAVGTVALLGFALVFLFIGVRGFVVGSSLPLSAAFVAASLLVAGAALDLVPPFRG</sequence>
<proteinExistence type="predicted"/>
<dbReference type="AlphaFoldDB" id="A0A4D6HPR4"/>
<dbReference type="EMBL" id="CP031305">
    <property type="protein sequence ID" value="QCC55425.1"/>
    <property type="molecule type" value="Genomic_DNA"/>
</dbReference>
<evidence type="ECO:0000313" key="3">
    <source>
        <dbReference type="Proteomes" id="UP000296822"/>
    </source>
</evidence>
<dbReference type="Proteomes" id="UP000296822">
    <property type="component" value="Chromosome"/>
</dbReference>
<accession>A0A4D6HPR4</accession>
<name>A0A4D6HPR4_9EURY</name>
<feature type="transmembrane region" description="Helical" evidence="1">
    <location>
        <begin position="27"/>
        <end position="48"/>
    </location>
</feature>
<evidence type="ECO:0000313" key="2">
    <source>
        <dbReference type="EMBL" id="QCC55425.1"/>
    </source>
</evidence>
<keyword evidence="1" id="KW-0812">Transmembrane</keyword>
<feature type="transmembrane region" description="Helical" evidence="1">
    <location>
        <begin position="60"/>
        <end position="79"/>
    </location>
</feature>
<evidence type="ECO:0000256" key="1">
    <source>
        <dbReference type="SAM" id="Phobius"/>
    </source>
</evidence>
<reference evidence="2 3" key="1">
    <citation type="journal article" date="2019" name="Nat. Commun.">
        <title>A new type of DNA phosphorothioation-based antiviral system in archaea.</title>
        <authorList>
            <person name="Xiong L."/>
            <person name="Liu S."/>
            <person name="Chen S."/>
            <person name="Xiao Y."/>
            <person name="Zhu B."/>
            <person name="Gao Y."/>
            <person name="Zhang Y."/>
            <person name="Chen B."/>
            <person name="Luo J."/>
            <person name="Deng Z."/>
            <person name="Chen X."/>
            <person name="Wang L."/>
            <person name="Chen S."/>
        </authorList>
    </citation>
    <scope>NUCLEOTIDE SEQUENCE [LARGE SCALE GENOMIC DNA]</scope>
    <source>
        <strain evidence="2 3">JCM 10635</strain>
    </source>
</reference>